<dbReference type="Proteomes" id="UP000077266">
    <property type="component" value="Unassembled WGS sequence"/>
</dbReference>
<name>A0A165HYV5_EXIGL</name>
<keyword evidence="2" id="KW-1185">Reference proteome</keyword>
<evidence type="ECO:0000313" key="1">
    <source>
        <dbReference type="EMBL" id="KZV92652.1"/>
    </source>
</evidence>
<protein>
    <submittedName>
        <fullName evidence="1">Uncharacterized protein</fullName>
    </submittedName>
</protein>
<gene>
    <name evidence="1" type="ORF">EXIGLDRAFT_718108</name>
</gene>
<proteinExistence type="predicted"/>
<sequence>MADTVTTTNITTALTAEQIAKQFGLKSDHGTYAWRVILNSPLDSQRCQVMIAELAKPDTFVHQRKPEDASVPFNVLEPTTLVVREPPFPVIEELFSTYGAELATACNSQLNEPGWLAWAKHAHPLLSLLKECSFLPEFADFVRDHAVGKKLYASYIRGIIKALKVPKWVESLGEAEEVHEDLKYSAIANDSQSDLDVMTCLQIGLPTLLNILAALASVPFTPGNAKASQYTRNELQTSVDKLAQLSKSEEDACLIWDENGEGTELGNRVAYVYDTLMKVIDTLRV</sequence>
<evidence type="ECO:0000313" key="2">
    <source>
        <dbReference type="Proteomes" id="UP000077266"/>
    </source>
</evidence>
<dbReference type="OrthoDB" id="10266605at2759"/>
<organism evidence="1 2">
    <name type="scientific">Exidia glandulosa HHB12029</name>
    <dbReference type="NCBI Taxonomy" id="1314781"/>
    <lineage>
        <taxon>Eukaryota</taxon>
        <taxon>Fungi</taxon>
        <taxon>Dikarya</taxon>
        <taxon>Basidiomycota</taxon>
        <taxon>Agaricomycotina</taxon>
        <taxon>Agaricomycetes</taxon>
        <taxon>Auriculariales</taxon>
        <taxon>Exidiaceae</taxon>
        <taxon>Exidia</taxon>
    </lineage>
</organism>
<dbReference type="InParanoid" id="A0A165HYV5"/>
<accession>A0A165HYV5</accession>
<dbReference type="AlphaFoldDB" id="A0A165HYV5"/>
<reference evidence="1 2" key="1">
    <citation type="journal article" date="2016" name="Mol. Biol. Evol.">
        <title>Comparative Genomics of Early-Diverging Mushroom-Forming Fungi Provides Insights into the Origins of Lignocellulose Decay Capabilities.</title>
        <authorList>
            <person name="Nagy L.G."/>
            <person name="Riley R."/>
            <person name="Tritt A."/>
            <person name="Adam C."/>
            <person name="Daum C."/>
            <person name="Floudas D."/>
            <person name="Sun H."/>
            <person name="Yadav J.S."/>
            <person name="Pangilinan J."/>
            <person name="Larsson K.H."/>
            <person name="Matsuura K."/>
            <person name="Barry K."/>
            <person name="Labutti K."/>
            <person name="Kuo R."/>
            <person name="Ohm R.A."/>
            <person name="Bhattacharya S.S."/>
            <person name="Shirouzu T."/>
            <person name="Yoshinaga Y."/>
            <person name="Martin F.M."/>
            <person name="Grigoriev I.V."/>
            <person name="Hibbett D.S."/>
        </authorList>
    </citation>
    <scope>NUCLEOTIDE SEQUENCE [LARGE SCALE GENOMIC DNA]</scope>
    <source>
        <strain evidence="1 2">HHB12029</strain>
    </source>
</reference>
<dbReference type="EMBL" id="KV426004">
    <property type="protein sequence ID" value="KZV92652.1"/>
    <property type="molecule type" value="Genomic_DNA"/>
</dbReference>
<feature type="non-terminal residue" evidence="1">
    <location>
        <position position="1"/>
    </location>
</feature>